<evidence type="ECO:0000256" key="1">
    <source>
        <dbReference type="SAM" id="Phobius"/>
    </source>
</evidence>
<keyword evidence="3" id="KW-1185">Reference proteome</keyword>
<evidence type="ECO:0000313" key="3">
    <source>
        <dbReference type="Proteomes" id="UP001150217"/>
    </source>
</evidence>
<proteinExistence type="predicted"/>
<accession>A0ABQ8V068</accession>
<reference evidence="2" key="1">
    <citation type="submission" date="2022-08" db="EMBL/GenBank/DDBJ databases">
        <title>A Global Phylogenomic Analysis of the Shiitake Genus Lentinula.</title>
        <authorList>
            <consortium name="DOE Joint Genome Institute"/>
            <person name="Sierra-Patev S."/>
            <person name="Min B."/>
            <person name="Naranjo-Ortiz M."/>
            <person name="Looney B."/>
            <person name="Konkel Z."/>
            <person name="Slot J.C."/>
            <person name="Sakamoto Y."/>
            <person name="Steenwyk J.L."/>
            <person name="Rokas A."/>
            <person name="Carro J."/>
            <person name="Camarero S."/>
            <person name="Ferreira P."/>
            <person name="Molpeceres G."/>
            <person name="Ruiz-Duenas F.J."/>
            <person name="Serrano A."/>
            <person name="Henrissat B."/>
            <person name="Drula E."/>
            <person name="Hughes K.W."/>
            <person name="Mata J.L."/>
            <person name="Ishikawa N.K."/>
            <person name="Vargas-Isla R."/>
            <person name="Ushijima S."/>
            <person name="Smith C.A."/>
            <person name="Ahrendt S."/>
            <person name="Andreopoulos W."/>
            <person name="He G."/>
            <person name="Labutti K."/>
            <person name="Lipzen A."/>
            <person name="Ng V."/>
            <person name="Riley R."/>
            <person name="Sandor L."/>
            <person name="Barry K."/>
            <person name="Martinez A.T."/>
            <person name="Xiao Y."/>
            <person name="Gibbons J.G."/>
            <person name="Terashima K."/>
            <person name="Grigoriev I.V."/>
            <person name="Hibbett D.S."/>
        </authorList>
    </citation>
    <scope>NUCLEOTIDE SEQUENCE</scope>
    <source>
        <strain evidence="2">RHP3577 ss4</strain>
    </source>
</reference>
<organism evidence="2 3">
    <name type="scientific">Lentinula lateritia</name>
    <dbReference type="NCBI Taxonomy" id="40482"/>
    <lineage>
        <taxon>Eukaryota</taxon>
        <taxon>Fungi</taxon>
        <taxon>Dikarya</taxon>
        <taxon>Basidiomycota</taxon>
        <taxon>Agaricomycotina</taxon>
        <taxon>Agaricomycetes</taxon>
        <taxon>Agaricomycetidae</taxon>
        <taxon>Agaricales</taxon>
        <taxon>Marasmiineae</taxon>
        <taxon>Omphalotaceae</taxon>
        <taxon>Lentinula</taxon>
    </lineage>
</organism>
<evidence type="ECO:0000313" key="2">
    <source>
        <dbReference type="EMBL" id="KAJ4464965.1"/>
    </source>
</evidence>
<feature type="transmembrane region" description="Helical" evidence="1">
    <location>
        <begin position="117"/>
        <end position="137"/>
    </location>
</feature>
<protein>
    <submittedName>
        <fullName evidence="2">Uncharacterized protein</fullName>
    </submittedName>
</protein>
<comment type="caution">
    <text evidence="2">The sequence shown here is derived from an EMBL/GenBank/DDBJ whole genome shotgun (WGS) entry which is preliminary data.</text>
</comment>
<dbReference type="Proteomes" id="UP001150217">
    <property type="component" value="Unassembled WGS sequence"/>
</dbReference>
<name>A0ABQ8V068_9AGAR</name>
<keyword evidence="1" id="KW-0472">Membrane</keyword>
<gene>
    <name evidence="2" type="ORF">C8R41DRAFT_871983</name>
</gene>
<sequence>MVSKVYLLLSVATLFCIFLPRGTLTFRHMSILVAMNIKAATQCVVPQFRIECGLWQHTFRILNDKTHGQLVTPSTSVPAQECIGYPGIDELQSVGGAMTTFGTSEWQYFADMALGSWSAYTIFKLAVIICASILYLFDANSESARIQIVAVIDSVCSNPSNYLGKYRRR</sequence>
<keyword evidence="1" id="KW-1133">Transmembrane helix</keyword>
<keyword evidence="1" id="KW-0812">Transmembrane</keyword>
<dbReference type="EMBL" id="JANVFT010000132">
    <property type="protein sequence ID" value="KAJ4464965.1"/>
    <property type="molecule type" value="Genomic_DNA"/>
</dbReference>